<dbReference type="STRING" id="1802165.A3F94_01655"/>
<evidence type="ECO:0000313" key="2">
    <source>
        <dbReference type="Proteomes" id="UP000176770"/>
    </source>
</evidence>
<comment type="caution">
    <text evidence="1">The sequence shown here is derived from an EMBL/GenBank/DDBJ whole genome shotgun (WGS) entry which is preliminary data.</text>
</comment>
<dbReference type="Proteomes" id="UP000176770">
    <property type="component" value="Unassembled WGS sequence"/>
</dbReference>
<proteinExistence type="predicted"/>
<protein>
    <recommendedName>
        <fullName evidence="3">Lactamase</fullName>
    </recommendedName>
</protein>
<dbReference type="Gene3D" id="3.60.15.10">
    <property type="entry name" value="Ribonuclease Z/Hydroxyacylglutathione hydrolase-like"/>
    <property type="match status" value="1"/>
</dbReference>
<accession>A0A1G2HJJ6</accession>
<dbReference type="SUPFAM" id="SSF56281">
    <property type="entry name" value="Metallo-hydrolase/oxidoreductase"/>
    <property type="match status" value="1"/>
</dbReference>
<name>A0A1G2HJJ6_9BACT</name>
<dbReference type="InterPro" id="IPR036866">
    <property type="entry name" value="RibonucZ/Hydroxyglut_hydro"/>
</dbReference>
<evidence type="ECO:0008006" key="3">
    <source>
        <dbReference type="Google" id="ProtNLM"/>
    </source>
</evidence>
<reference evidence="1 2" key="1">
    <citation type="journal article" date="2016" name="Nat. Commun.">
        <title>Thousands of microbial genomes shed light on interconnected biogeochemical processes in an aquifer system.</title>
        <authorList>
            <person name="Anantharaman K."/>
            <person name="Brown C.T."/>
            <person name="Hug L.A."/>
            <person name="Sharon I."/>
            <person name="Castelle C.J."/>
            <person name="Probst A.J."/>
            <person name="Thomas B.C."/>
            <person name="Singh A."/>
            <person name="Wilkins M.J."/>
            <person name="Karaoz U."/>
            <person name="Brodie E.L."/>
            <person name="Williams K.H."/>
            <person name="Hubbard S.S."/>
            <person name="Banfield J.F."/>
        </authorList>
    </citation>
    <scope>NUCLEOTIDE SEQUENCE [LARGE SCALE GENOMIC DNA]</scope>
</reference>
<gene>
    <name evidence="1" type="ORF">A3F94_01655</name>
</gene>
<dbReference type="EMBL" id="MHOK01000001">
    <property type="protein sequence ID" value="OGZ62470.1"/>
    <property type="molecule type" value="Genomic_DNA"/>
</dbReference>
<dbReference type="AlphaFoldDB" id="A0A1G2HJJ6"/>
<dbReference type="Pfam" id="PF13483">
    <property type="entry name" value="Lactamase_B_3"/>
    <property type="match status" value="1"/>
</dbReference>
<dbReference type="PANTHER" id="PTHR42967">
    <property type="entry name" value="METAL DEPENDENT HYDROLASE"/>
    <property type="match status" value="1"/>
</dbReference>
<organism evidence="1 2">
    <name type="scientific">Candidatus Spechtbacteria bacterium RIFCSPLOWO2_12_FULL_38_22</name>
    <dbReference type="NCBI Taxonomy" id="1802165"/>
    <lineage>
        <taxon>Bacteria</taxon>
        <taxon>Candidatus Spechtiibacteriota</taxon>
    </lineage>
</organism>
<sequence length="214" mass="24265">MVITWYGQACFRLQSGQTTVVIDPFEKKLGLTPPKFEAQIVLVTHEHFDHNNTKDIKGDPLVIDGPGEYETSGVRIRGVFSYHDDTEGSQRGVNTIYVIKMEDIRIVHLGDLGQNRLTEEQLDTLGEVDILMVPVGGIYTLDAKQATEITNQIEPKIVIPMHYKVKDLKVKLDPVDNFLKEVGKTELEKLDKFTIKQKDLLDLEGKMEVIVFKL</sequence>
<evidence type="ECO:0000313" key="1">
    <source>
        <dbReference type="EMBL" id="OGZ62470.1"/>
    </source>
</evidence>
<dbReference type="PANTHER" id="PTHR42967:SF1">
    <property type="entry name" value="MBL FOLD METALLO-HYDROLASE"/>
    <property type="match status" value="1"/>
</dbReference>